<comment type="caution">
    <text evidence="1">The sequence shown here is derived from an EMBL/GenBank/DDBJ whole genome shotgun (WGS) entry which is preliminary data.</text>
</comment>
<dbReference type="Proteomes" id="UP000682733">
    <property type="component" value="Unassembled WGS sequence"/>
</dbReference>
<dbReference type="AlphaFoldDB" id="A0A8S2TN63"/>
<proteinExistence type="predicted"/>
<dbReference type="EMBL" id="CAJOBA010056219">
    <property type="protein sequence ID" value="CAF4290295.1"/>
    <property type="molecule type" value="Genomic_DNA"/>
</dbReference>
<evidence type="ECO:0000313" key="2">
    <source>
        <dbReference type="Proteomes" id="UP000682733"/>
    </source>
</evidence>
<feature type="non-terminal residue" evidence="1">
    <location>
        <position position="55"/>
    </location>
</feature>
<organism evidence="1 2">
    <name type="scientific">Didymodactylos carnosus</name>
    <dbReference type="NCBI Taxonomy" id="1234261"/>
    <lineage>
        <taxon>Eukaryota</taxon>
        <taxon>Metazoa</taxon>
        <taxon>Spiralia</taxon>
        <taxon>Gnathifera</taxon>
        <taxon>Rotifera</taxon>
        <taxon>Eurotatoria</taxon>
        <taxon>Bdelloidea</taxon>
        <taxon>Philodinida</taxon>
        <taxon>Philodinidae</taxon>
        <taxon>Didymodactylos</taxon>
    </lineage>
</organism>
<evidence type="ECO:0000313" key="1">
    <source>
        <dbReference type="EMBL" id="CAF4290295.1"/>
    </source>
</evidence>
<protein>
    <submittedName>
        <fullName evidence="1">Uncharacterized protein</fullName>
    </submittedName>
</protein>
<gene>
    <name evidence="1" type="ORF">TMI583_LOCUS38016</name>
</gene>
<sequence length="55" mass="6692">MTSRVRKGRDDEDYDERDLSKWMAGLKELKYELIKPSNFCVEEDEQQPSWIQKIR</sequence>
<name>A0A8S2TN63_9BILA</name>
<accession>A0A8S2TN63</accession>
<reference evidence="1" key="1">
    <citation type="submission" date="2021-02" db="EMBL/GenBank/DDBJ databases">
        <authorList>
            <person name="Nowell W R."/>
        </authorList>
    </citation>
    <scope>NUCLEOTIDE SEQUENCE</scope>
</reference>